<gene>
    <name evidence="3" type="ORF">A2519_21150</name>
</gene>
<evidence type="ECO:0000313" key="4">
    <source>
        <dbReference type="Proteomes" id="UP000179243"/>
    </source>
</evidence>
<comment type="caution">
    <text evidence="3">The sequence shown here is derived from an EMBL/GenBank/DDBJ whole genome shotgun (WGS) entry which is preliminary data.</text>
</comment>
<reference evidence="3 4" key="1">
    <citation type="journal article" date="2016" name="Nat. Commun.">
        <title>Thousands of microbial genomes shed light on interconnected biogeochemical processes in an aquifer system.</title>
        <authorList>
            <person name="Anantharaman K."/>
            <person name="Brown C.T."/>
            <person name="Hug L.A."/>
            <person name="Sharon I."/>
            <person name="Castelle C.J."/>
            <person name="Probst A.J."/>
            <person name="Thomas B.C."/>
            <person name="Singh A."/>
            <person name="Wilkins M.J."/>
            <person name="Karaoz U."/>
            <person name="Brodie E.L."/>
            <person name="Williams K.H."/>
            <person name="Hubbard S.S."/>
            <person name="Banfield J.F."/>
        </authorList>
    </citation>
    <scope>NUCLEOTIDE SEQUENCE [LARGE SCALE GENOMIC DNA]</scope>
</reference>
<dbReference type="SUPFAM" id="SSF54001">
    <property type="entry name" value="Cysteine proteinases"/>
    <property type="match status" value="1"/>
</dbReference>
<dbReference type="AlphaFoldDB" id="A0A1F7FDF9"/>
<organism evidence="3 4">
    <name type="scientific">Candidatus Raymondbacteria bacterium RIFOXYD12_FULL_49_13</name>
    <dbReference type="NCBI Taxonomy" id="1817890"/>
    <lineage>
        <taxon>Bacteria</taxon>
        <taxon>Raymondiibacteriota</taxon>
    </lineage>
</organism>
<dbReference type="Gene3D" id="3.90.70.10">
    <property type="entry name" value="Cysteine proteinases"/>
    <property type="match status" value="1"/>
</dbReference>
<proteinExistence type="inferred from homology"/>
<dbReference type="Proteomes" id="UP000179243">
    <property type="component" value="Unassembled WGS sequence"/>
</dbReference>
<dbReference type="GO" id="GO:0008234">
    <property type="term" value="F:cysteine-type peptidase activity"/>
    <property type="evidence" value="ECO:0007669"/>
    <property type="project" value="InterPro"/>
</dbReference>
<accession>A0A1F7FDF9</accession>
<name>A0A1F7FDF9_UNCRA</name>
<sequence>MKLLFSSVIFTRRQQIKNGIILCLFCLSNAIIAQGTGEPNYSQEQIDAYNNLDDFSSQLKKTFPWIESVNTTKWNLRDILLQGNANIKFQGTCGSCVANSVIGALEYVTKRHLIFDLGWCYSPYPMRLSVSQLLGCNAYFCDGQNRAEVLNDMITKRTKIILEEYLNDEPQTQNICRIDKDEFVNVTHFSRVSNNTVAIKKALLNYFPVMISVQTFDGFGELEYVDVDPPTDTTNHSVLIIGFDDLDHGGSWIVQNSWGNWSHKGGNGIFRLKYGKMNMNYPMVIDGVITGVGIGLVPNSYRSKFTDGIKSVWCDAATSGYNRYTVEGYTSIDENYSGVSQIGSHSFEYIFPYLSCPSRPYIRYKVTRKIILPKDMEFHLSYNLTKGTDASAPNCDKGPFGASSSRLVYIPAGKNYQIFREITLSTYVYKLSETVGTIWWPCKQEEVRFTYTAYGEPFCGETSIRK</sequence>
<feature type="domain" description="Peptidase C1A papain C-terminal" evidence="2">
    <location>
        <begin position="70"/>
        <end position="283"/>
    </location>
</feature>
<comment type="similarity">
    <text evidence="1">Belongs to the peptidase C1 family.</text>
</comment>
<dbReference type="PANTHER" id="PTHR12411">
    <property type="entry name" value="CYSTEINE PROTEASE FAMILY C1-RELATED"/>
    <property type="match status" value="1"/>
</dbReference>
<dbReference type="GO" id="GO:0006508">
    <property type="term" value="P:proteolysis"/>
    <property type="evidence" value="ECO:0007669"/>
    <property type="project" value="InterPro"/>
</dbReference>
<dbReference type="SMART" id="SM00645">
    <property type="entry name" value="Pept_C1"/>
    <property type="match status" value="1"/>
</dbReference>
<dbReference type="PROSITE" id="PS00639">
    <property type="entry name" value="THIOL_PROTEASE_HIS"/>
    <property type="match status" value="1"/>
</dbReference>
<evidence type="ECO:0000313" key="3">
    <source>
        <dbReference type="EMBL" id="OGK04683.1"/>
    </source>
</evidence>
<evidence type="ECO:0000259" key="2">
    <source>
        <dbReference type="SMART" id="SM00645"/>
    </source>
</evidence>
<dbReference type="EMBL" id="MFYX01000067">
    <property type="protein sequence ID" value="OGK04683.1"/>
    <property type="molecule type" value="Genomic_DNA"/>
</dbReference>
<dbReference type="InterPro" id="IPR013128">
    <property type="entry name" value="Peptidase_C1A"/>
</dbReference>
<dbReference type="InterPro" id="IPR038765">
    <property type="entry name" value="Papain-like_cys_pep_sf"/>
</dbReference>
<protein>
    <recommendedName>
        <fullName evidence="2">Peptidase C1A papain C-terminal domain-containing protein</fullName>
    </recommendedName>
</protein>
<evidence type="ECO:0000256" key="1">
    <source>
        <dbReference type="ARBA" id="ARBA00008455"/>
    </source>
</evidence>
<dbReference type="InterPro" id="IPR000668">
    <property type="entry name" value="Peptidase_C1A_C"/>
</dbReference>
<dbReference type="Pfam" id="PF00112">
    <property type="entry name" value="Peptidase_C1"/>
    <property type="match status" value="1"/>
</dbReference>
<dbReference type="InterPro" id="IPR025660">
    <property type="entry name" value="Pept_his_AS"/>
</dbReference>